<dbReference type="EMBL" id="JAEUBF010000117">
    <property type="protein sequence ID" value="KAH3680406.1"/>
    <property type="molecule type" value="Genomic_DNA"/>
</dbReference>
<keyword evidence="1" id="KW-0472">Membrane</keyword>
<keyword evidence="1" id="KW-0812">Transmembrane</keyword>
<reference evidence="2" key="1">
    <citation type="journal article" date="2021" name="Open Biol.">
        <title>Shared evolutionary footprints suggest mitochondrial oxidative damage underlies multiple complex I losses in fungi.</title>
        <authorList>
            <person name="Schikora-Tamarit M.A."/>
            <person name="Marcet-Houben M."/>
            <person name="Nosek J."/>
            <person name="Gabaldon T."/>
        </authorList>
    </citation>
    <scope>NUCLEOTIDE SEQUENCE</scope>
    <source>
        <strain evidence="2">CBS6341</strain>
    </source>
</reference>
<keyword evidence="1" id="KW-1133">Transmembrane helix</keyword>
<evidence type="ECO:0000313" key="2">
    <source>
        <dbReference type="EMBL" id="KAH3680406.1"/>
    </source>
</evidence>
<dbReference type="Proteomes" id="UP000769528">
    <property type="component" value="Unassembled WGS sequence"/>
</dbReference>
<dbReference type="InterPro" id="IPR010530">
    <property type="entry name" value="B12D"/>
</dbReference>
<organism evidence="2 3">
    <name type="scientific">Wickerhamomyces mucosus</name>
    <dbReference type="NCBI Taxonomy" id="1378264"/>
    <lineage>
        <taxon>Eukaryota</taxon>
        <taxon>Fungi</taxon>
        <taxon>Dikarya</taxon>
        <taxon>Ascomycota</taxon>
        <taxon>Saccharomycotina</taxon>
        <taxon>Saccharomycetes</taxon>
        <taxon>Phaffomycetales</taxon>
        <taxon>Wickerhamomycetaceae</taxon>
        <taxon>Wickerhamomyces</taxon>
    </lineage>
</organism>
<name>A0A9P8TJA0_9ASCO</name>
<protein>
    <submittedName>
        <fullName evidence="2">Uncharacterized protein</fullName>
    </submittedName>
</protein>
<evidence type="ECO:0000256" key="1">
    <source>
        <dbReference type="SAM" id="Phobius"/>
    </source>
</evidence>
<sequence length="75" mass="8426">MRPSQYLFNAAKKSSSSFSIPVELTPLFVAMGVAVASASWFTYKKFAHDGSLRLTRNPQQSHKDVETYVQEAKKD</sequence>
<reference evidence="2" key="2">
    <citation type="submission" date="2021-01" db="EMBL/GenBank/DDBJ databases">
        <authorList>
            <person name="Schikora-Tamarit M.A."/>
        </authorList>
    </citation>
    <scope>NUCLEOTIDE SEQUENCE</scope>
    <source>
        <strain evidence="2">CBS6341</strain>
    </source>
</reference>
<evidence type="ECO:0000313" key="3">
    <source>
        <dbReference type="Proteomes" id="UP000769528"/>
    </source>
</evidence>
<comment type="caution">
    <text evidence="2">The sequence shown here is derived from an EMBL/GenBank/DDBJ whole genome shotgun (WGS) entry which is preliminary data.</text>
</comment>
<keyword evidence="3" id="KW-1185">Reference proteome</keyword>
<dbReference type="AlphaFoldDB" id="A0A9P8TJA0"/>
<dbReference type="OrthoDB" id="202195at2759"/>
<dbReference type="Pfam" id="PF06522">
    <property type="entry name" value="B12D"/>
    <property type="match status" value="1"/>
</dbReference>
<feature type="transmembrane region" description="Helical" evidence="1">
    <location>
        <begin position="24"/>
        <end position="43"/>
    </location>
</feature>
<proteinExistence type="predicted"/>
<accession>A0A9P8TJA0</accession>
<gene>
    <name evidence="2" type="ORF">WICMUC_000337</name>
</gene>